<proteinExistence type="predicted"/>
<accession>A0AA38C695</accession>
<keyword evidence="3" id="KW-1185">Reference proteome</keyword>
<sequence length="65" mass="6837">LRSEVELFDWRRELIVGPVEEEAAGDWPGTQQIRIGAMAQAGGAGGAGPAGPPPPIPPRRRVVVP</sequence>
<comment type="caution">
    <text evidence="2">The sequence shown here is derived from an EMBL/GenBank/DDBJ whole genome shotgun (WGS) entry which is preliminary data.</text>
</comment>
<organism evidence="2 3">
    <name type="scientific">Taxus chinensis</name>
    <name type="common">Chinese yew</name>
    <name type="synonym">Taxus wallichiana var. chinensis</name>
    <dbReference type="NCBI Taxonomy" id="29808"/>
    <lineage>
        <taxon>Eukaryota</taxon>
        <taxon>Viridiplantae</taxon>
        <taxon>Streptophyta</taxon>
        <taxon>Embryophyta</taxon>
        <taxon>Tracheophyta</taxon>
        <taxon>Spermatophyta</taxon>
        <taxon>Pinopsida</taxon>
        <taxon>Pinidae</taxon>
        <taxon>Conifers II</taxon>
        <taxon>Cupressales</taxon>
        <taxon>Taxaceae</taxon>
        <taxon>Taxus</taxon>
    </lineage>
</organism>
<name>A0AA38C695_TAXCH</name>
<dbReference type="AlphaFoldDB" id="A0AA38C695"/>
<dbReference type="Proteomes" id="UP000824469">
    <property type="component" value="Unassembled WGS sequence"/>
</dbReference>
<reference evidence="2 3" key="1">
    <citation type="journal article" date="2021" name="Nat. Plants">
        <title>The Taxus genome provides insights into paclitaxel biosynthesis.</title>
        <authorList>
            <person name="Xiong X."/>
            <person name="Gou J."/>
            <person name="Liao Q."/>
            <person name="Li Y."/>
            <person name="Zhou Q."/>
            <person name="Bi G."/>
            <person name="Li C."/>
            <person name="Du R."/>
            <person name="Wang X."/>
            <person name="Sun T."/>
            <person name="Guo L."/>
            <person name="Liang H."/>
            <person name="Lu P."/>
            <person name="Wu Y."/>
            <person name="Zhang Z."/>
            <person name="Ro D.K."/>
            <person name="Shang Y."/>
            <person name="Huang S."/>
            <person name="Yan J."/>
        </authorList>
    </citation>
    <scope>NUCLEOTIDE SEQUENCE [LARGE SCALE GENOMIC DNA]</scope>
    <source>
        <strain evidence="2">Ta-2019</strain>
    </source>
</reference>
<feature type="non-terminal residue" evidence="2">
    <location>
        <position position="1"/>
    </location>
</feature>
<dbReference type="EMBL" id="JAHRHJ020001270">
    <property type="protein sequence ID" value="KAH9293326.1"/>
    <property type="molecule type" value="Genomic_DNA"/>
</dbReference>
<protein>
    <submittedName>
        <fullName evidence="2">Uncharacterized protein</fullName>
    </submittedName>
</protein>
<feature type="region of interest" description="Disordered" evidence="1">
    <location>
        <begin position="40"/>
        <end position="65"/>
    </location>
</feature>
<evidence type="ECO:0000256" key="1">
    <source>
        <dbReference type="SAM" id="MobiDB-lite"/>
    </source>
</evidence>
<evidence type="ECO:0000313" key="2">
    <source>
        <dbReference type="EMBL" id="KAH9293326.1"/>
    </source>
</evidence>
<evidence type="ECO:0000313" key="3">
    <source>
        <dbReference type="Proteomes" id="UP000824469"/>
    </source>
</evidence>
<feature type="non-terminal residue" evidence="2">
    <location>
        <position position="65"/>
    </location>
</feature>
<gene>
    <name evidence="2" type="ORF">KI387_041470</name>
</gene>